<dbReference type="EMBL" id="CM009749">
    <property type="protein sequence ID" value="PUZ74672.1"/>
    <property type="molecule type" value="Genomic_DNA"/>
</dbReference>
<gene>
    <name evidence="2" type="ORF">GQ55_1G084300</name>
</gene>
<evidence type="ECO:0000256" key="1">
    <source>
        <dbReference type="SAM" id="MobiDB-lite"/>
    </source>
</evidence>
<reference evidence="2 3" key="1">
    <citation type="submission" date="2018-04" db="EMBL/GenBank/DDBJ databases">
        <title>WGS assembly of Panicum hallii var. hallii HAL2.</title>
        <authorList>
            <person name="Lovell J."/>
            <person name="Jenkins J."/>
            <person name="Lowry D."/>
            <person name="Mamidi S."/>
            <person name="Sreedasyam A."/>
            <person name="Weng X."/>
            <person name="Barry K."/>
            <person name="Bonette J."/>
            <person name="Campitelli B."/>
            <person name="Daum C."/>
            <person name="Gordon S."/>
            <person name="Gould B."/>
            <person name="Lipzen A."/>
            <person name="MacQueen A."/>
            <person name="Palacio-Mejia J."/>
            <person name="Plott C."/>
            <person name="Shakirov E."/>
            <person name="Shu S."/>
            <person name="Yoshinaga Y."/>
            <person name="Zane M."/>
            <person name="Rokhsar D."/>
            <person name="Grimwood J."/>
            <person name="Schmutz J."/>
            <person name="Juenger T."/>
        </authorList>
    </citation>
    <scope>NUCLEOTIDE SEQUENCE [LARGE SCALE GENOMIC DNA]</scope>
    <source>
        <strain evidence="3">cv. HAL2</strain>
    </source>
</reference>
<evidence type="ECO:0000313" key="3">
    <source>
        <dbReference type="Proteomes" id="UP000244336"/>
    </source>
</evidence>
<proteinExistence type="predicted"/>
<keyword evidence="3" id="KW-1185">Reference proteome</keyword>
<dbReference type="AlphaFoldDB" id="A0A2T7F3K3"/>
<feature type="region of interest" description="Disordered" evidence="1">
    <location>
        <begin position="44"/>
        <end position="78"/>
    </location>
</feature>
<dbReference type="Gramene" id="PUZ74672">
    <property type="protein sequence ID" value="PUZ74672"/>
    <property type="gene ID" value="GQ55_1G084300"/>
</dbReference>
<evidence type="ECO:0000313" key="2">
    <source>
        <dbReference type="EMBL" id="PUZ74672.1"/>
    </source>
</evidence>
<protein>
    <submittedName>
        <fullName evidence="2">Uncharacterized protein</fullName>
    </submittedName>
</protein>
<sequence>MKSGEASPCISVIAEKIPRGEGFFPERESKHLAVLARVVEALAEDEAAEGPGEKGANSGEVEGRAPDAVMTFDVEEVC</sequence>
<name>A0A2T7F3K3_9POAL</name>
<accession>A0A2T7F3K3</accession>
<dbReference type="Proteomes" id="UP000244336">
    <property type="component" value="Chromosome 1"/>
</dbReference>
<organism evidence="2 3">
    <name type="scientific">Panicum hallii var. hallii</name>
    <dbReference type="NCBI Taxonomy" id="1504633"/>
    <lineage>
        <taxon>Eukaryota</taxon>
        <taxon>Viridiplantae</taxon>
        <taxon>Streptophyta</taxon>
        <taxon>Embryophyta</taxon>
        <taxon>Tracheophyta</taxon>
        <taxon>Spermatophyta</taxon>
        <taxon>Magnoliopsida</taxon>
        <taxon>Liliopsida</taxon>
        <taxon>Poales</taxon>
        <taxon>Poaceae</taxon>
        <taxon>PACMAD clade</taxon>
        <taxon>Panicoideae</taxon>
        <taxon>Panicodae</taxon>
        <taxon>Paniceae</taxon>
        <taxon>Panicinae</taxon>
        <taxon>Panicum</taxon>
        <taxon>Panicum sect. Panicum</taxon>
    </lineage>
</organism>